<dbReference type="Proteomes" id="UP000749040">
    <property type="component" value="Unassembled WGS sequence"/>
</dbReference>
<dbReference type="RefSeq" id="WP_205361330.1">
    <property type="nucleotide sequence ID" value="NZ_JADKYB010000021.1"/>
</dbReference>
<evidence type="ECO:0000313" key="4">
    <source>
        <dbReference type="Proteomes" id="UP000749040"/>
    </source>
</evidence>
<organism evidence="3 4">
    <name type="scientific">Actinacidiphila acididurans</name>
    <dbReference type="NCBI Taxonomy" id="2784346"/>
    <lineage>
        <taxon>Bacteria</taxon>
        <taxon>Bacillati</taxon>
        <taxon>Actinomycetota</taxon>
        <taxon>Actinomycetes</taxon>
        <taxon>Kitasatosporales</taxon>
        <taxon>Streptomycetaceae</taxon>
        <taxon>Actinacidiphila</taxon>
    </lineage>
</organism>
<feature type="compositionally biased region" description="Low complexity" evidence="1">
    <location>
        <begin position="235"/>
        <end position="301"/>
    </location>
</feature>
<sequence>MNESRERGALLAADDAERLLSGQAPGGADDELAGLVRLLVAAGEPLPCRAEDELAVLDAFRQVSAAGRPGDARRRGAAPLLAPQRSRRQVKALVGGVAAAFTLSGVAIAAQTGALPHPFHSGGTPHRRPAPPVTVSDTAPGANRPAGTAGPAAGSPAGRNPAAPTHPAHPTHPVTGSHADTDNHGLCESYTQAAKQGHQASVSIRLRLSQAAGGEAKVDSYCAAVIGAGTPTNGAGPKPKSTPTSTPTTTPSPSGSPSPAATTAPTPTAPTATHHTAAAHASASPSPSTSPAASSTGPHRH</sequence>
<keyword evidence="2" id="KW-0812">Transmembrane</keyword>
<evidence type="ECO:0000313" key="3">
    <source>
        <dbReference type="EMBL" id="MBM9508875.1"/>
    </source>
</evidence>
<gene>
    <name evidence="3" type="ORF">ITX44_30865</name>
</gene>
<reference evidence="3 4" key="1">
    <citation type="submission" date="2021-01" db="EMBL/GenBank/DDBJ databases">
        <title>Streptomyces acididurans sp. nov., isolated from a peat swamp forest soil.</title>
        <authorList>
            <person name="Chantavorakit T."/>
            <person name="Duangmal K."/>
        </authorList>
    </citation>
    <scope>NUCLEOTIDE SEQUENCE [LARGE SCALE GENOMIC DNA]</scope>
    <source>
        <strain evidence="3 4">KK5PA1</strain>
    </source>
</reference>
<feature type="compositionally biased region" description="Low complexity" evidence="1">
    <location>
        <begin position="138"/>
        <end position="175"/>
    </location>
</feature>
<comment type="caution">
    <text evidence="3">The sequence shown here is derived from an EMBL/GenBank/DDBJ whole genome shotgun (WGS) entry which is preliminary data.</text>
</comment>
<keyword evidence="2" id="KW-1133">Transmembrane helix</keyword>
<evidence type="ECO:0000256" key="1">
    <source>
        <dbReference type="SAM" id="MobiDB-lite"/>
    </source>
</evidence>
<name>A0ABS2TZV5_9ACTN</name>
<accession>A0ABS2TZV5</accession>
<protein>
    <submittedName>
        <fullName evidence="3">Uncharacterized protein</fullName>
    </submittedName>
</protein>
<dbReference type="EMBL" id="JADKYB010000021">
    <property type="protein sequence ID" value="MBM9508875.1"/>
    <property type="molecule type" value="Genomic_DNA"/>
</dbReference>
<feature type="transmembrane region" description="Helical" evidence="2">
    <location>
        <begin position="92"/>
        <end position="110"/>
    </location>
</feature>
<keyword evidence="4" id="KW-1185">Reference proteome</keyword>
<proteinExistence type="predicted"/>
<feature type="region of interest" description="Disordered" evidence="1">
    <location>
        <begin position="228"/>
        <end position="301"/>
    </location>
</feature>
<evidence type="ECO:0000256" key="2">
    <source>
        <dbReference type="SAM" id="Phobius"/>
    </source>
</evidence>
<keyword evidence="2" id="KW-0472">Membrane</keyword>
<feature type="region of interest" description="Disordered" evidence="1">
    <location>
        <begin position="117"/>
        <end position="185"/>
    </location>
</feature>